<comment type="catalytic activity">
    <reaction evidence="24">
        <text>tetradecanoyl-CoA + oxidized [electron-transfer flavoprotein] + H(+) = (2E)-tetradecenoyl-CoA + reduced [electron-transfer flavoprotein]</text>
        <dbReference type="Rhea" id="RHEA:47316"/>
        <dbReference type="Rhea" id="RHEA-COMP:10685"/>
        <dbReference type="Rhea" id="RHEA-COMP:10686"/>
        <dbReference type="ChEBI" id="CHEBI:15378"/>
        <dbReference type="ChEBI" id="CHEBI:57385"/>
        <dbReference type="ChEBI" id="CHEBI:57692"/>
        <dbReference type="ChEBI" id="CHEBI:58307"/>
        <dbReference type="ChEBI" id="CHEBI:61405"/>
    </reaction>
    <physiologicalReaction direction="left-to-right" evidence="24">
        <dbReference type="Rhea" id="RHEA:47317"/>
    </physiologicalReaction>
</comment>
<comment type="catalytic activity">
    <reaction evidence="22">
        <text>oxidized [electron-transfer flavoprotein] + hexadecanoyl-CoA + H(+) = (2E)-hexadecenoyl-CoA + reduced [electron-transfer flavoprotein]</text>
        <dbReference type="Rhea" id="RHEA:43448"/>
        <dbReference type="Rhea" id="RHEA-COMP:10685"/>
        <dbReference type="Rhea" id="RHEA-COMP:10686"/>
        <dbReference type="ChEBI" id="CHEBI:15378"/>
        <dbReference type="ChEBI" id="CHEBI:57379"/>
        <dbReference type="ChEBI" id="CHEBI:57692"/>
        <dbReference type="ChEBI" id="CHEBI:58307"/>
        <dbReference type="ChEBI" id="CHEBI:61526"/>
    </reaction>
    <physiologicalReaction direction="left-to-right" evidence="22">
        <dbReference type="Rhea" id="RHEA:43449"/>
    </physiologicalReaction>
</comment>
<feature type="domain" description="Acyl-CoA dehydrogenase/oxidase C-terminal" evidence="29">
    <location>
        <begin position="298"/>
        <end position="444"/>
    </location>
</feature>
<evidence type="ECO:0000256" key="2">
    <source>
        <dbReference type="ARBA" id="ARBA00004637"/>
    </source>
</evidence>
<dbReference type="InterPro" id="IPR006091">
    <property type="entry name" value="Acyl-CoA_Oxase/DH_mid-dom"/>
</dbReference>
<dbReference type="InterPro" id="IPR006089">
    <property type="entry name" value="Acyl-CoA_DH_CS"/>
</dbReference>
<comment type="catalytic activity">
    <reaction evidence="25">
        <text>a very-long-chain 2,3-saturated fatty acyl-CoA + oxidized [electron-transfer flavoprotein] + H(+) = a very-long-chain (2E)-enoyl-CoA + reduced [electron-transfer flavoprotein]</text>
        <dbReference type="Rhea" id="RHEA:19181"/>
        <dbReference type="Rhea" id="RHEA-COMP:10685"/>
        <dbReference type="Rhea" id="RHEA-COMP:10686"/>
        <dbReference type="ChEBI" id="CHEBI:15378"/>
        <dbReference type="ChEBI" id="CHEBI:57692"/>
        <dbReference type="ChEBI" id="CHEBI:58307"/>
        <dbReference type="ChEBI" id="CHEBI:83724"/>
        <dbReference type="ChEBI" id="CHEBI:83728"/>
        <dbReference type="EC" id="1.3.8.9"/>
    </reaction>
    <physiologicalReaction direction="left-to-right" evidence="25">
        <dbReference type="Rhea" id="RHEA:19182"/>
    </physiologicalReaction>
</comment>
<evidence type="ECO:0000256" key="7">
    <source>
        <dbReference type="ARBA" id="ARBA00022792"/>
    </source>
</evidence>
<evidence type="ECO:0000256" key="10">
    <source>
        <dbReference type="ARBA" id="ARBA00022832"/>
    </source>
</evidence>
<dbReference type="EMBL" id="IAAA01002621">
    <property type="protein sequence ID" value="LAA01646.1"/>
    <property type="molecule type" value="mRNA"/>
</dbReference>
<keyword evidence="10" id="KW-0276">Fatty acid metabolism</keyword>
<dbReference type="PANTHER" id="PTHR43884">
    <property type="entry name" value="ACYL-COA DEHYDROGENASE"/>
    <property type="match status" value="1"/>
</dbReference>
<dbReference type="Gene3D" id="2.40.110.10">
    <property type="entry name" value="Butyryl-CoA Dehydrogenase, subunit A, domain 2"/>
    <property type="match status" value="1"/>
</dbReference>
<dbReference type="InterPro" id="IPR036250">
    <property type="entry name" value="AcylCo_DH-like_C"/>
</dbReference>
<evidence type="ECO:0000256" key="14">
    <source>
        <dbReference type="ARBA" id="ARBA00023098"/>
    </source>
</evidence>
<dbReference type="SUPFAM" id="SSF56645">
    <property type="entry name" value="Acyl-CoA dehydrogenase NM domain-like"/>
    <property type="match status" value="1"/>
</dbReference>
<dbReference type="Gene3D" id="1.10.540.10">
    <property type="entry name" value="Acyl-CoA dehydrogenase/oxidase, N-terminal domain"/>
    <property type="match status" value="1"/>
</dbReference>
<dbReference type="GO" id="GO:0005743">
    <property type="term" value="C:mitochondrial inner membrane"/>
    <property type="evidence" value="ECO:0007669"/>
    <property type="project" value="UniProtKB-SubCell"/>
</dbReference>
<evidence type="ECO:0000256" key="22">
    <source>
        <dbReference type="ARBA" id="ARBA00047916"/>
    </source>
</evidence>
<evidence type="ECO:0000313" key="33">
    <source>
        <dbReference type="EMBL" id="LAA01646.1"/>
    </source>
</evidence>
<evidence type="ECO:0000256" key="11">
    <source>
        <dbReference type="ARBA" id="ARBA00022946"/>
    </source>
</evidence>
<accession>A0A2L2Y0C1</accession>
<evidence type="ECO:0000259" key="31">
    <source>
        <dbReference type="Pfam" id="PF02771"/>
    </source>
</evidence>
<keyword evidence="13 28" id="KW-0560">Oxidoreductase</keyword>
<evidence type="ECO:0000256" key="9">
    <source>
        <dbReference type="ARBA" id="ARBA00022827"/>
    </source>
</evidence>
<keyword evidence="6 28" id="KW-0285">Flavoprotein</keyword>
<evidence type="ECO:0000256" key="27">
    <source>
        <dbReference type="ARBA" id="ARBA00049224"/>
    </source>
</evidence>
<evidence type="ECO:0000256" key="8">
    <source>
        <dbReference type="ARBA" id="ARBA00022799"/>
    </source>
</evidence>
<feature type="domain" description="ACAD9/ACADV-like C-terminal" evidence="32">
    <location>
        <begin position="499"/>
        <end position="616"/>
    </location>
</feature>
<keyword evidence="16" id="KW-0472">Membrane</keyword>
<dbReference type="GO" id="GO:0000062">
    <property type="term" value="F:fatty-acyl-CoA binding"/>
    <property type="evidence" value="ECO:0007669"/>
    <property type="project" value="TreeGrafter"/>
</dbReference>
<evidence type="ECO:0000256" key="15">
    <source>
        <dbReference type="ARBA" id="ARBA00023128"/>
    </source>
</evidence>
<protein>
    <recommendedName>
        <fullName evidence="18">Very long-chain specific acyl-CoA dehydrogenase, mitochondrial</fullName>
        <ecNumber evidence="17">1.3.8.9</ecNumber>
    </recommendedName>
</protein>
<keyword evidence="11" id="KW-0809">Transit peptide</keyword>
<evidence type="ECO:0000256" key="6">
    <source>
        <dbReference type="ARBA" id="ARBA00022630"/>
    </source>
</evidence>
<evidence type="ECO:0000259" key="29">
    <source>
        <dbReference type="Pfam" id="PF00441"/>
    </source>
</evidence>
<evidence type="ECO:0000256" key="19">
    <source>
        <dbReference type="ARBA" id="ARBA00045422"/>
    </source>
</evidence>
<comment type="catalytic activity">
    <reaction evidence="27">
        <text>octadecanoyl-CoA + oxidized [electron-transfer flavoprotein] + H(+) = (2E)-octadecenoyl-CoA + reduced [electron-transfer flavoprotein]</text>
        <dbReference type="Rhea" id="RHEA:47240"/>
        <dbReference type="Rhea" id="RHEA-COMP:10685"/>
        <dbReference type="Rhea" id="RHEA-COMP:10686"/>
        <dbReference type="ChEBI" id="CHEBI:15378"/>
        <dbReference type="ChEBI" id="CHEBI:57394"/>
        <dbReference type="ChEBI" id="CHEBI:57692"/>
        <dbReference type="ChEBI" id="CHEBI:58307"/>
        <dbReference type="ChEBI" id="CHEBI:71412"/>
    </reaction>
    <physiologicalReaction direction="left-to-right" evidence="27">
        <dbReference type="Rhea" id="RHEA:47241"/>
    </physiologicalReaction>
</comment>
<keyword evidence="9 28" id="KW-0274">FAD</keyword>
<dbReference type="InterPro" id="IPR049448">
    <property type="entry name" value="ACAD9/ACADV-like_C"/>
</dbReference>
<dbReference type="Gene3D" id="1.20.140.10">
    <property type="entry name" value="Butyryl-CoA Dehydrogenase, subunit A, domain 3"/>
    <property type="match status" value="2"/>
</dbReference>
<keyword evidence="5" id="KW-0597">Phosphoprotein</keyword>
<dbReference type="InterPro" id="IPR013786">
    <property type="entry name" value="AcylCoA_DH/ox_N"/>
</dbReference>
<dbReference type="GO" id="GO:0006631">
    <property type="term" value="P:fatty acid metabolic process"/>
    <property type="evidence" value="ECO:0007669"/>
    <property type="project" value="UniProtKB-KW"/>
</dbReference>
<name>A0A2L2Y0C1_PARTP</name>
<dbReference type="InterPro" id="IPR046373">
    <property type="entry name" value="Acyl-CoA_Oxase/DH_mid-dom_sf"/>
</dbReference>
<evidence type="ECO:0000256" key="21">
    <source>
        <dbReference type="ARBA" id="ARBA00047893"/>
    </source>
</evidence>
<comment type="pathway">
    <text evidence="3">Lipid metabolism; mitochondrial fatty acid beta-oxidation.</text>
</comment>
<evidence type="ECO:0000256" key="16">
    <source>
        <dbReference type="ARBA" id="ARBA00023136"/>
    </source>
</evidence>
<evidence type="ECO:0000256" key="25">
    <source>
        <dbReference type="ARBA" id="ARBA00049050"/>
    </source>
</evidence>
<dbReference type="Pfam" id="PF02770">
    <property type="entry name" value="Acyl-CoA_dh_M"/>
    <property type="match status" value="1"/>
</dbReference>
<comment type="catalytic activity">
    <reaction evidence="23">
        <text>tetracosanoyl-CoA + oxidized [electron-transfer flavoprotein] + H(+) = (2E)-tetracosenoyl-CoA + reduced [electron-transfer flavoprotein]</text>
        <dbReference type="Rhea" id="RHEA:47232"/>
        <dbReference type="Rhea" id="RHEA-COMP:10685"/>
        <dbReference type="Rhea" id="RHEA-COMP:10686"/>
        <dbReference type="ChEBI" id="CHEBI:15378"/>
        <dbReference type="ChEBI" id="CHEBI:57692"/>
        <dbReference type="ChEBI" id="CHEBI:58307"/>
        <dbReference type="ChEBI" id="CHEBI:65052"/>
        <dbReference type="ChEBI" id="CHEBI:74693"/>
    </reaction>
    <physiologicalReaction direction="left-to-right" evidence="23">
        <dbReference type="Rhea" id="RHEA:47233"/>
    </physiologicalReaction>
</comment>
<keyword evidence="15" id="KW-0496">Mitochondrion</keyword>
<comment type="function">
    <text evidence="19">Very long-chain specific acyl-CoA dehydrogenase is one of the acyl-CoA dehydrogenases that catalyze the first step of mitochondrial fatty acid beta-oxidation, an aerobic process breaking down fatty acids into acetyl-CoA and allowing the production of energy from fats. The first step of fatty acid beta-oxidation consists in the removal of one hydrogen from C-2 and C-3 of the straight-chain fatty acyl-CoA thioester, resulting in the formation of trans-2-enoyl-CoA. Among the different mitochondrial acyl-CoA dehydrogenases, very long-chain specific acyl-CoA dehydrogenase acts specifically on acyl-CoAs with saturated 12 to 24 carbons long primary chains.</text>
</comment>
<dbReference type="PROSITE" id="PS00072">
    <property type="entry name" value="ACYL_COA_DH_1"/>
    <property type="match status" value="1"/>
</dbReference>
<keyword evidence="8" id="KW-0702">S-nitrosylation</keyword>
<keyword evidence="7" id="KW-0999">Mitochondrion inner membrane</keyword>
<comment type="similarity">
    <text evidence="4 28">Belongs to the acyl-CoA dehydrogenase family.</text>
</comment>
<comment type="catalytic activity">
    <reaction evidence="26">
        <text>eicosanoyl-CoA + oxidized [electron-transfer flavoprotein] + H(+) = (2E)-eicosenoyl-CoA + reduced [electron-transfer flavoprotein]</text>
        <dbReference type="Rhea" id="RHEA:47236"/>
        <dbReference type="Rhea" id="RHEA-COMP:10685"/>
        <dbReference type="Rhea" id="RHEA-COMP:10686"/>
        <dbReference type="ChEBI" id="CHEBI:15378"/>
        <dbReference type="ChEBI" id="CHEBI:57380"/>
        <dbReference type="ChEBI" id="CHEBI:57692"/>
        <dbReference type="ChEBI" id="CHEBI:58307"/>
        <dbReference type="ChEBI" id="CHEBI:74691"/>
    </reaction>
    <physiologicalReaction direction="left-to-right" evidence="26">
        <dbReference type="Rhea" id="RHEA:47237"/>
    </physiologicalReaction>
</comment>
<evidence type="ECO:0000256" key="13">
    <source>
        <dbReference type="ARBA" id="ARBA00023002"/>
    </source>
</evidence>
<evidence type="ECO:0000256" key="17">
    <source>
        <dbReference type="ARBA" id="ARBA00039034"/>
    </source>
</evidence>
<evidence type="ECO:0000256" key="18">
    <source>
        <dbReference type="ARBA" id="ARBA00040902"/>
    </source>
</evidence>
<comment type="catalytic activity">
    <reaction evidence="21">
        <text>dodecanoyl-CoA + oxidized [electron-transfer flavoprotein] + H(+) = (2E)-dodecenoyl-CoA + reduced [electron-transfer flavoprotein]</text>
        <dbReference type="Rhea" id="RHEA:47296"/>
        <dbReference type="Rhea" id="RHEA-COMP:10685"/>
        <dbReference type="Rhea" id="RHEA-COMP:10686"/>
        <dbReference type="ChEBI" id="CHEBI:15378"/>
        <dbReference type="ChEBI" id="CHEBI:57330"/>
        <dbReference type="ChEBI" id="CHEBI:57375"/>
        <dbReference type="ChEBI" id="CHEBI:57692"/>
        <dbReference type="ChEBI" id="CHEBI:58307"/>
    </reaction>
    <physiologicalReaction direction="left-to-right" evidence="21">
        <dbReference type="Rhea" id="RHEA:47297"/>
    </physiologicalReaction>
</comment>
<reference evidence="33" key="1">
    <citation type="journal article" date="2016" name="Mol. Ecol. Resour.">
        <title>Evaluation of the impact of RNA preservation methods of spiders for de novo transcriptome assembly.</title>
        <authorList>
            <person name="Kono N."/>
            <person name="Nakamura H."/>
            <person name="Ito Y."/>
            <person name="Tomita M."/>
            <person name="Arakawa K."/>
        </authorList>
    </citation>
    <scope>NUCLEOTIDE SEQUENCE</scope>
    <source>
        <tissue evidence="33">Whole body</tissue>
    </source>
</reference>
<evidence type="ECO:0000256" key="12">
    <source>
        <dbReference type="ARBA" id="ARBA00022990"/>
    </source>
</evidence>
<dbReference type="EC" id="1.3.8.9" evidence="17"/>
<dbReference type="InterPro" id="IPR009075">
    <property type="entry name" value="AcylCo_DH/oxidase_C"/>
</dbReference>
<evidence type="ECO:0000256" key="4">
    <source>
        <dbReference type="ARBA" id="ARBA00009347"/>
    </source>
</evidence>
<sequence length="625" mass="68207">MLRVISRRILARKTTNVRLYAASAQAAVKEPEQAKNEKPSRESNSFVMGVFNGQIKTDQVFPYPDVLSKDERGTLQMMLDPAKRFFEDVNDADKNDELAVVTPELIKQGGELGAFGLQVPEELGGLGLNNTQYARMVELVGRHDLGFGITLGAHQSIGFKGILLFGNKSQKEKYLPDLAIGKKIAAYCLTEPGSGSDAGSIKTKAVPSADGKYFTMNGSKIWISNGGIADVFTVFAKVPVKTEKGTVEKMGAFIVERSFTGVSSGPPEKKMGIKASNTAEVFFDDVKVPVENLIGEVGDGFKIAMNILNNGRFGMAACLSGTMRWAIEKAVEHASNRTQFGSKISQYGTIQEKLVRMSMAHYITESMAYMVSGNMDKGYVDFQLEAAISKIFASEACWFVVDEAIQILGGMGFMRSAQLERVLRDTRIFRIFEGTNDILRLFIALTGLQHAGGHLKELQKALKNPTANLGLILDEGAKRAKRVIGLSSPPSLSTHIHNDLSDSGVLASKCIENFGLGVEDLLVKYGKNIINEQFLLNRLANSAIDIYSMIAVLSRATSSIENKLPSAKNETKFTNLICQEASERVHQNLAVLKSSSKLENFKVMSSLSSDMVEFGGVVHNNPLNL</sequence>
<evidence type="ECO:0000256" key="1">
    <source>
        <dbReference type="ARBA" id="ARBA00001974"/>
    </source>
</evidence>
<comment type="cofactor">
    <cofactor evidence="1 28">
        <name>FAD</name>
        <dbReference type="ChEBI" id="CHEBI:57692"/>
    </cofactor>
</comment>
<dbReference type="InterPro" id="IPR009100">
    <property type="entry name" value="AcylCoA_DH/oxidase_NM_dom_sf"/>
</dbReference>
<dbReference type="FunFam" id="1.20.140.10:FF:000008">
    <property type="entry name" value="acyl-CoA dehydrogenase family member 9, mitochondrial"/>
    <property type="match status" value="1"/>
</dbReference>
<keyword evidence="12" id="KW-0007">Acetylation</keyword>
<keyword evidence="14" id="KW-0443">Lipid metabolism</keyword>
<evidence type="ECO:0000256" key="3">
    <source>
        <dbReference type="ARBA" id="ARBA00005198"/>
    </source>
</evidence>
<evidence type="ECO:0000256" key="5">
    <source>
        <dbReference type="ARBA" id="ARBA00022553"/>
    </source>
</evidence>
<evidence type="ECO:0000256" key="20">
    <source>
        <dbReference type="ARBA" id="ARBA00046812"/>
    </source>
</evidence>
<dbReference type="GO" id="GO:0050660">
    <property type="term" value="F:flavin adenine dinucleotide binding"/>
    <property type="evidence" value="ECO:0007669"/>
    <property type="project" value="InterPro"/>
</dbReference>
<dbReference type="Pfam" id="PF00441">
    <property type="entry name" value="Acyl-CoA_dh_1"/>
    <property type="match status" value="1"/>
</dbReference>
<dbReference type="FunFam" id="1.10.540.10:FF:000001">
    <property type="entry name" value="Very long-chain-specific acyl-CoA dehydrogenase, mitochondrial"/>
    <property type="match status" value="1"/>
</dbReference>
<feature type="domain" description="Acyl-CoA oxidase/dehydrogenase middle" evidence="30">
    <location>
        <begin position="186"/>
        <end position="286"/>
    </location>
</feature>
<evidence type="ECO:0000259" key="30">
    <source>
        <dbReference type="Pfam" id="PF02770"/>
    </source>
</evidence>
<dbReference type="SUPFAM" id="SSF47203">
    <property type="entry name" value="Acyl-CoA dehydrogenase C-terminal domain-like"/>
    <property type="match status" value="1"/>
</dbReference>
<evidence type="ECO:0000256" key="26">
    <source>
        <dbReference type="ARBA" id="ARBA00049140"/>
    </source>
</evidence>
<dbReference type="InterPro" id="IPR037069">
    <property type="entry name" value="AcylCoA_DH/ox_N_sf"/>
</dbReference>
<dbReference type="PANTHER" id="PTHR43884:SF11">
    <property type="entry name" value="VERY LONG-CHAIN SPECIFIC ACYL-COA DEHYDROGENASE, MITOCHONDRIAL"/>
    <property type="match status" value="1"/>
</dbReference>
<dbReference type="FunFam" id="2.40.110.10:FF:000006">
    <property type="entry name" value="very long-chain specific acyl-CoA dehydrogenase, mitochondrial"/>
    <property type="match status" value="1"/>
</dbReference>
<dbReference type="Pfam" id="PF02771">
    <property type="entry name" value="Acyl-CoA_dh_N"/>
    <property type="match status" value="1"/>
</dbReference>
<dbReference type="OrthoDB" id="2588832at2759"/>
<dbReference type="GO" id="GO:0017099">
    <property type="term" value="F:very-long-chain fatty acyl-CoA dehydrogenase activity"/>
    <property type="evidence" value="ECO:0007669"/>
    <property type="project" value="UniProtKB-EC"/>
</dbReference>
<evidence type="ECO:0000256" key="28">
    <source>
        <dbReference type="RuleBase" id="RU362125"/>
    </source>
</evidence>
<evidence type="ECO:0000256" key="24">
    <source>
        <dbReference type="ARBA" id="ARBA00049038"/>
    </source>
</evidence>
<comment type="subunit">
    <text evidence="20">Homodimer. Homodimerizes after import into the mitochondrion.</text>
</comment>
<evidence type="ECO:0000259" key="32">
    <source>
        <dbReference type="Pfam" id="PF21343"/>
    </source>
</evidence>
<dbReference type="AlphaFoldDB" id="A0A2L2Y0C1"/>
<dbReference type="CDD" id="cd01161">
    <property type="entry name" value="VLCAD"/>
    <property type="match status" value="1"/>
</dbReference>
<dbReference type="Pfam" id="PF21343">
    <property type="entry name" value="ACAD9-ACADV_C"/>
    <property type="match status" value="1"/>
</dbReference>
<proteinExistence type="evidence at transcript level"/>
<organism evidence="33">
    <name type="scientific">Parasteatoda tepidariorum</name>
    <name type="common">Common house spider</name>
    <name type="synonym">Achaearanea tepidariorum</name>
    <dbReference type="NCBI Taxonomy" id="114398"/>
    <lineage>
        <taxon>Eukaryota</taxon>
        <taxon>Metazoa</taxon>
        <taxon>Ecdysozoa</taxon>
        <taxon>Arthropoda</taxon>
        <taxon>Chelicerata</taxon>
        <taxon>Arachnida</taxon>
        <taxon>Araneae</taxon>
        <taxon>Araneomorphae</taxon>
        <taxon>Entelegynae</taxon>
        <taxon>Araneoidea</taxon>
        <taxon>Theridiidae</taxon>
        <taxon>Parasteatoda</taxon>
    </lineage>
</organism>
<feature type="domain" description="Acyl-CoA dehydrogenase/oxidase N-terminal" evidence="31">
    <location>
        <begin position="76"/>
        <end position="181"/>
    </location>
</feature>
<comment type="subcellular location">
    <subcellularLocation>
        <location evidence="2">Mitochondrion inner membrane</location>
        <topology evidence="2">Peripheral membrane protein</topology>
    </subcellularLocation>
</comment>
<evidence type="ECO:0000256" key="23">
    <source>
        <dbReference type="ARBA" id="ARBA00048086"/>
    </source>
</evidence>